<evidence type="ECO:0000313" key="2">
    <source>
        <dbReference type="Proteomes" id="UP000274131"/>
    </source>
</evidence>
<reference evidence="1 2" key="2">
    <citation type="submission" date="2018-10" db="EMBL/GenBank/DDBJ databases">
        <authorList>
            <consortium name="Pathogen Informatics"/>
        </authorList>
    </citation>
    <scope>NUCLEOTIDE SEQUENCE [LARGE SCALE GENOMIC DNA]</scope>
</reference>
<organism evidence="3">
    <name type="scientific">Enterobius vermicularis</name>
    <name type="common">Human pinworm</name>
    <dbReference type="NCBI Taxonomy" id="51028"/>
    <lineage>
        <taxon>Eukaryota</taxon>
        <taxon>Metazoa</taxon>
        <taxon>Ecdysozoa</taxon>
        <taxon>Nematoda</taxon>
        <taxon>Chromadorea</taxon>
        <taxon>Rhabditida</taxon>
        <taxon>Spirurina</taxon>
        <taxon>Oxyuridomorpha</taxon>
        <taxon>Oxyuroidea</taxon>
        <taxon>Oxyuridae</taxon>
        <taxon>Enterobius</taxon>
    </lineage>
</organism>
<dbReference type="WBParaSite" id="EVEC_0000742201-mRNA-1">
    <property type="protein sequence ID" value="EVEC_0000742201-mRNA-1"/>
    <property type="gene ID" value="EVEC_0000742201"/>
</dbReference>
<evidence type="ECO:0000313" key="1">
    <source>
        <dbReference type="EMBL" id="VDD92192.1"/>
    </source>
</evidence>
<evidence type="ECO:0000313" key="3">
    <source>
        <dbReference type="WBParaSite" id="EVEC_0000742201-mRNA-1"/>
    </source>
</evidence>
<dbReference type="AlphaFoldDB" id="A0A0N4VAD4"/>
<reference evidence="3" key="1">
    <citation type="submission" date="2017-02" db="UniProtKB">
        <authorList>
            <consortium name="WormBaseParasite"/>
        </authorList>
    </citation>
    <scope>IDENTIFICATION</scope>
</reference>
<protein>
    <submittedName>
        <fullName evidence="1 3">Uncharacterized protein</fullName>
    </submittedName>
</protein>
<sequence>MRIATNLATFKPAKLFKTVHLDKERTLSSDVERFFTNLAVSTTTKTPVIESDIDKDQSNTLTTNVKDQNSSNAAVDLLMTEKTATSISYAAYTTAGTPFFNDSEEVIHLQKSAATVNPTMVVSKPEPQVTVQVEKINESMNSSTLMIPSDENYTFNAIFDEELRQADTSYLINSIQQIPVVSSAAFGIDEELKRNNDGIFSDTSLTEN</sequence>
<gene>
    <name evidence="1" type="ORF">EVEC_LOCUS6943</name>
</gene>
<keyword evidence="2" id="KW-1185">Reference proteome</keyword>
<dbReference type="EMBL" id="UXUI01008707">
    <property type="protein sequence ID" value="VDD92192.1"/>
    <property type="molecule type" value="Genomic_DNA"/>
</dbReference>
<name>A0A0N4VAD4_ENTVE</name>
<dbReference type="Proteomes" id="UP000274131">
    <property type="component" value="Unassembled WGS sequence"/>
</dbReference>
<accession>A0A0N4VAD4</accession>
<proteinExistence type="predicted"/>